<sequence>MDQPPTLRQEQATDHHLDLVGSFKSRDMTELNVSALFVHSTNGKLPEPAVEAAIFKWTIRL</sequence>
<protein>
    <submittedName>
        <fullName evidence="1">Uncharacterized protein</fullName>
    </submittedName>
</protein>
<comment type="caution">
    <text evidence="1">The sequence shown here is derived from an EMBL/GenBank/DDBJ whole genome shotgun (WGS) entry which is preliminary data.</text>
</comment>
<organism evidence="1 2">
    <name type="scientific">Aminobacter aganoensis</name>
    <dbReference type="NCBI Taxonomy" id="83264"/>
    <lineage>
        <taxon>Bacteria</taxon>
        <taxon>Pseudomonadati</taxon>
        <taxon>Pseudomonadota</taxon>
        <taxon>Alphaproteobacteria</taxon>
        <taxon>Hyphomicrobiales</taxon>
        <taxon>Phyllobacteriaceae</taxon>
        <taxon>Aminobacter</taxon>
    </lineage>
</organism>
<dbReference type="Proteomes" id="UP000536262">
    <property type="component" value="Unassembled WGS sequence"/>
</dbReference>
<dbReference type="AlphaFoldDB" id="A0A7X0F9Y0"/>
<reference evidence="1 2" key="1">
    <citation type="submission" date="2020-08" db="EMBL/GenBank/DDBJ databases">
        <title>Genomic Encyclopedia of Type Strains, Phase IV (KMG-IV): sequencing the most valuable type-strain genomes for metagenomic binning, comparative biology and taxonomic classification.</title>
        <authorList>
            <person name="Goeker M."/>
        </authorList>
    </citation>
    <scope>NUCLEOTIDE SEQUENCE [LARGE SCALE GENOMIC DNA]</scope>
    <source>
        <strain evidence="1 2">DSM 7051</strain>
    </source>
</reference>
<evidence type="ECO:0000313" key="2">
    <source>
        <dbReference type="Proteomes" id="UP000536262"/>
    </source>
</evidence>
<gene>
    <name evidence="1" type="ORF">GGR00_003641</name>
</gene>
<accession>A0A7X0F9Y0</accession>
<dbReference type="EMBL" id="JACHOU010000009">
    <property type="protein sequence ID" value="MBB6355836.1"/>
    <property type="molecule type" value="Genomic_DNA"/>
</dbReference>
<name>A0A7X0F9Y0_9HYPH</name>
<keyword evidence="2" id="KW-1185">Reference proteome</keyword>
<dbReference type="RefSeq" id="WP_184700222.1">
    <property type="nucleotide sequence ID" value="NZ_BAABEG010000005.1"/>
</dbReference>
<evidence type="ECO:0000313" key="1">
    <source>
        <dbReference type="EMBL" id="MBB6355836.1"/>
    </source>
</evidence>
<proteinExistence type="predicted"/>